<dbReference type="GO" id="GO:0016747">
    <property type="term" value="F:acyltransferase activity, transferring groups other than amino-acyl groups"/>
    <property type="evidence" value="ECO:0007669"/>
    <property type="project" value="InterPro"/>
</dbReference>
<organism evidence="4 5">
    <name type="scientific">Chitinophaga oryziterrae</name>
    <dbReference type="NCBI Taxonomy" id="1031224"/>
    <lineage>
        <taxon>Bacteria</taxon>
        <taxon>Pseudomonadati</taxon>
        <taxon>Bacteroidota</taxon>
        <taxon>Chitinophagia</taxon>
        <taxon>Chitinophagales</taxon>
        <taxon>Chitinophagaceae</taxon>
        <taxon>Chitinophaga</taxon>
    </lineage>
</organism>
<dbReference type="PANTHER" id="PTHR42919:SF8">
    <property type="entry name" value="N-ALPHA-ACETYLTRANSFERASE 50"/>
    <property type="match status" value="1"/>
</dbReference>
<comment type="caution">
    <text evidence="4">The sequence shown here is derived from an EMBL/GenBank/DDBJ whole genome shotgun (WGS) entry which is preliminary data.</text>
</comment>
<dbReference type="PROSITE" id="PS51186">
    <property type="entry name" value="GNAT"/>
    <property type="match status" value="1"/>
</dbReference>
<evidence type="ECO:0000313" key="4">
    <source>
        <dbReference type="EMBL" id="MVT40846.1"/>
    </source>
</evidence>
<dbReference type="InterPro" id="IPR016181">
    <property type="entry name" value="Acyl_CoA_acyltransferase"/>
</dbReference>
<keyword evidence="1 4" id="KW-0808">Transferase</keyword>
<keyword evidence="5" id="KW-1185">Reference proteome</keyword>
<dbReference type="InterPro" id="IPR000182">
    <property type="entry name" value="GNAT_dom"/>
</dbReference>
<dbReference type="Pfam" id="PF00583">
    <property type="entry name" value="Acetyltransf_1"/>
    <property type="match status" value="1"/>
</dbReference>
<accession>A0A6N8J975</accession>
<dbReference type="SUPFAM" id="SSF55729">
    <property type="entry name" value="Acyl-CoA N-acyltransferases (Nat)"/>
    <property type="match status" value="1"/>
</dbReference>
<dbReference type="InterPro" id="IPR051556">
    <property type="entry name" value="N-term/lysine_N-AcTrnsfr"/>
</dbReference>
<feature type="domain" description="N-acetyltransferase" evidence="3">
    <location>
        <begin position="2"/>
        <end position="170"/>
    </location>
</feature>
<dbReference type="AlphaFoldDB" id="A0A6N8J975"/>
<proteinExistence type="predicted"/>
<dbReference type="Proteomes" id="UP000468388">
    <property type="component" value="Unassembled WGS sequence"/>
</dbReference>
<name>A0A6N8J975_9BACT</name>
<keyword evidence="2" id="KW-0012">Acyltransferase</keyword>
<dbReference type="OrthoDB" id="7205533at2"/>
<dbReference type="RefSeq" id="WP_157299479.1">
    <property type="nucleotide sequence ID" value="NZ_BAAAZB010000010.1"/>
</dbReference>
<dbReference type="EMBL" id="WRXO01000002">
    <property type="protein sequence ID" value="MVT40846.1"/>
    <property type="molecule type" value="Genomic_DNA"/>
</dbReference>
<reference evidence="4 5" key="1">
    <citation type="submission" date="2019-12" db="EMBL/GenBank/DDBJ databases">
        <title>The draft genomic sequence of strain Chitinophaga oryziterrae JCM 16595.</title>
        <authorList>
            <person name="Zhang X."/>
        </authorList>
    </citation>
    <scope>NUCLEOTIDE SEQUENCE [LARGE SCALE GENOMIC DNA]</scope>
    <source>
        <strain evidence="4 5">JCM 16595</strain>
    </source>
</reference>
<evidence type="ECO:0000259" key="3">
    <source>
        <dbReference type="PROSITE" id="PS51186"/>
    </source>
</evidence>
<sequence>MIELIKVTSSDIIALQTLSRQTFFETFAAENTPANMQAFLDKAFQQEGLLKEINNSHSVFYFAKTGDNIIGYLKINTGAAQTELREEDGIEIERIYVLKEFQGQKAGQLMLDKALQMGREKNAAYVWLGVWEKNTKAISFYAKNGFIAFSSHIFRFGDEDQTDIMMKLVL</sequence>
<gene>
    <name evidence="4" type="ORF">GO495_09675</name>
</gene>
<protein>
    <submittedName>
        <fullName evidence="4">GNAT family N-acetyltransferase</fullName>
    </submittedName>
</protein>
<evidence type="ECO:0000256" key="1">
    <source>
        <dbReference type="ARBA" id="ARBA00022679"/>
    </source>
</evidence>
<evidence type="ECO:0000313" key="5">
    <source>
        <dbReference type="Proteomes" id="UP000468388"/>
    </source>
</evidence>
<dbReference type="CDD" id="cd04301">
    <property type="entry name" value="NAT_SF"/>
    <property type="match status" value="1"/>
</dbReference>
<dbReference type="PANTHER" id="PTHR42919">
    <property type="entry name" value="N-ALPHA-ACETYLTRANSFERASE"/>
    <property type="match status" value="1"/>
</dbReference>
<evidence type="ECO:0000256" key="2">
    <source>
        <dbReference type="ARBA" id="ARBA00023315"/>
    </source>
</evidence>
<dbReference type="Gene3D" id="3.40.630.30">
    <property type="match status" value="1"/>
</dbReference>